<dbReference type="Proteomes" id="UP000028999">
    <property type="component" value="Unassembled WGS sequence"/>
</dbReference>
<gene>
    <name evidence="1" type="primary">BnaC03g44670D</name>
    <name evidence="1" type="ORF">GSBRNA2T00085260001</name>
</gene>
<proteinExistence type="predicted"/>
<protein>
    <submittedName>
        <fullName evidence="1">BnaC03g44670D protein</fullName>
    </submittedName>
</protein>
<dbReference type="EMBL" id="LK032051">
    <property type="protein sequence ID" value="CDY15106.1"/>
    <property type="molecule type" value="Genomic_DNA"/>
</dbReference>
<dbReference type="AlphaFoldDB" id="A0A078FPU0"/>
<evidence type="ECO:0000313" key="2">
    <source>
        <dbReference type="Proteomes" id="UP000028999"/>
    </source>
</evidence>
<dbReference type="PANTHER" id="PTHR45023:SF4">
    <property type="entry name" value="GLYCINE-RICH PROTEIN-RELATED"/>
    <property type="match status" value="1"/>
</dbReference>
<dbReference type="PaxDb" id="3708-A0A078FPU0"/>
<name>A0A078FPU0_BRANA</name>
<dbReference type="STRING" id="3708.A0A078FPU0"/>
<evidence type="ECO:0000313" key="1">
    <source>
        <dbReference type="EMBL" id="CDY15106.1"/>
    </source>
</evidence>
<keyword evidence="2" id="KW-1185">Reference proteome</keyword>
<organism evidence="1 2">
    <name type="scientific">Brassica napus</name>
    <name type="common">Rape</name>
    <dbReference type="NCBI Taxonomy" id="3708"/>
    <lineage>
        <taxon>Eukaryota</taxon>
        <taxon>Viridiplantae</taxon>
        <taxon>Streptophyta</taxon>
        <taxon>Embryophyta</taxon>
        <taxon>Tracheophyta</taxon>
        <taxon>Spermatophyta</taxon>
        <taxon>Magnoliopsida</taxon>
        <taxon>eudicotyledons</taxon>
        <taxon>Gunneridae</taxon>
        <taxon>Pentapetalae</taxon>
        <taxon>rosids</taxon>
        <taxon>malvids</taxon>
        <taxon>Brassicales</taxon>
        <taxon>Brassicaceae</taxon>
        <taxon>Brassiceae</taxon>
        <taxon>Brassica</taxon>
    </lineage>
</organism>
<sequence length="132" mass="15039">MDSNPYLNFFDLLQSQQESSIGLKSSYIPLFGTQASEGSNFEQDSPAARTPKRTWIPTDDVVLISSWLNTSKDPVVGNEQRSIAFWKRITAYFSVSPKLAGCVKREASHCKQRWHKINDLVCKFDVKSFQVF</sequence>
<accession>A0A078FPU0</accession>
<reference evidence="1 2" key="1">
    <citation type="journal article" date="2014" name="Science">
        <title>Plant genetics. Early allopolyploid evolution in the post-Neolithic Brassica napus oilseed genome.</title>
        <authorList>
            <person name="Chalhoub B."/>
            <person name="Denoeud F."/>
            <person name="Liu S."/>
            <person name="Parkin I.A."/>
            <person name="Tang H."/>
            <person name="Wang X."/>
            <person name="Chiquet J."/>
            <person name="Belcram H."/>
            <person name="Tong C."/>
            <person name="Samans B."/>
            <person name="Correa M."/>
            <person name="Da Silva C."/>
            <person name="Just J."/>
            <person name="Falentin C."/>
            <person name="Koh C.S."/>
            <person name="Le Clainche I."/>
            <person name="Bernard M."/>
            <person name="Bento P."/>
            <person name="Noel B."/>
            <person name="Labadie K."/>
            <person name="Alberti A."/>
            <person name="Charles M."/>
            <person name="Arnaud D."/>
            <person name="Guo H."/>
            <person name="Daviaud C."/>
            <person name="Alamery S."/>
            <person name="Jabbari K."/>
            <person name="Zhao M."/>
            <person name="Edger P.P."/>
            <person name="Chelaifa H."/>
            <person name="Tack D."/>
            <person name="Lassalle G."/>
            <person name="Mestiri I."/>
            <person name="Schnel N."/>
            <person name="Le Paslier M.C."/>
            <person name="Fan G."/>
            <person name="Renault V."/>
            <person name="Bayer P.E."/>
            <person name="Golicz A.A."/>
            <person name="Manoli S."/>
            <person name="Lee T.H."/>
            <person name="Thi V.H."/>
            <person name="Chalabi S."/>
            <person name="Hu Q."/>
            <person name="Fan C."/>
            <person name="Tollenaere R."/>
            <person name="Lu Y."/>
            <person name="Battail C."/>
            <person name="Shen J."/>
            <person name="Sidebottom C.H."/>
            <person name="Wang X."/>
            <person name="Canaguier A."/>
            <person name="Chauveau A."/>
            <person name="Berard A."/>
            <person name="Deniot G."/>
            <person name="Guan M."/>
            <person name="Liu Z."/>
            <person name="Sun F."/>
            <person name="Lim Y.P."/>
            <person name="Lyons E."/>
            <person name="Town C.D."/>
            <person name="Bancroft I."/>
            <person name="Wang X."/>
            <person name="Meng J."/>
            <person name="Ma J."/>
            <person name="Pires J.C."/>
            <person name="King G.J."/>
            <person name="Brunel D."/>
            <person name="Delourme R."/>
            <person name="Renard M."/>
            <person name="Aury J.M."/>
            <person name="Adams K.L."/>
            <person name="Batley J."/>
            <person name="Snowdon R.J."/>
            <person name="Tost J."/>
            <person name="Edwards D."/>
            <person name="Zhou Y."/>
            <person name="Hua W."/>
            <person name="Sharpe A.G."/>
            <person name="Paterson A.H."/>
            <person name="Guan C."/>
            <person name="Wincker P."/>
        </authorList>
    </citation>
    <scope>NUCLEOTIDE SEQUENCE [LARGE SCALE GENOMIC DNA]</scope>
    <source>
        <strain evidence="2">cv. Darmor-bzh</strain>
    </source>
</reference>
<dbReference type="PANTHER" id="PTHR45023">
    <property type="match status" value="1"/>
</dbReference>
<dbReference type="Gramene" id="CDY15106">
    <property type="protein sequence ID" value="CDY15106"/>
    <property type="gene ID" value="GSBRNA2T00085260001"/>
</dbReference>